<evidence type="ECO:0000313" key="8">
    <source>
        <dbReference type="EMBL" id="RCK62446.1"/>
    </source>
</evidence>
<keyword evidence="5" id="KW-0949">S-adenosyl-L-methionine</keyword>
<dbReference type="EMBL" id="QLNQ01000025">
    <property type="protein sequence ID" value="RCK62446.1"/>
    <property type="molecule type" value="Genomic_DNA"/>
</dbReference>
<dbReference type="PROSITE" id="PS00092">
    <property type="entry name" value="N6_MTASE"/>
    <property type="match status" value="1"/>
</dbReference>
<dbReference type="InterPro" id="IPR002052">
    <property type="entry name" value="DNA_methylase_N6_adenine_CS"/>
</dbReference>
<evidence type="ECO:0000256" key="6">
    <source>
        <dbReference type="ARBA" id="ARBA00023242"/>
    </source>
</evidence>
<dbReference type="PANTHER" id="PTHR45875">
    <property type="entry name" value="METHYLTRANSFERASE N6AMT1"/>
    <property type="match status" value="1"/>
</dbReference>
<keyword evidence="9" id="KW-1185">Reference proteome</keyword>
<dbReference type="GO" id="GO:0035657">
    <property type="term" value="C:eRF1 methyltransferase complex"/>
    <property type="evidence" value="ECO:0007669"/>
    <property type="project" value="TreeGrafter"/>
</dbReference>
<comment type="similarity">
    <text evidence="2">Belongs to the eukaryotic/archaeal PrmC-related family.</text>
</comment>
<evidence type="ECO:0000259" key="7">
    <source>
        <dbReference type="Pfam" id="PF05175"/>
    </source>
</evidence>
<dbReference type="GO" id="GO:0008276">
    <property type="term" value="F:protein methyltransferase activity"/>
    <property type="evidence" value="ECO:0007669"/>
    <property type="project" value="TreeGrafter"/>
</dbReference>
<dbReference type="InterPro" id="IPR007848">
    <property type="entry name" value="Small_mtfrase_dom"/>
</dbReference>
<evidence type="ECO:0000256" key="5">
    <source>
        <dbReference type="ARBA" id="ARBA00022691"/>
    </source>
</evidence>
<dbReference type="CDD" id="cd02440">
    <property type="entry name" value="AdoMet_MTases"/>
    <property type="match status" value="1"/>
</dbReference>
<keyword evidence="4 8" id="KW-0808">Transferase</keyword>
<name>A0A367Y988_9ASCO</name>
<dbReference type="FunFam" id="3.40.50.150:FF:000077">
    <property type="entry name" value="HemK methyltransferase family member 2"/>
    <property type="match status" value="1"/>
</dbReference>
<comment type="caution">
    <text evidence="8">The sequence shown here is derived from an EMBL/GenBank/DDBJ whole genome shotgun (WGS) entry which is preliminary data.</text>
</comment>
<accession>A0A367Y988</accession>
<dbReference type="InterPro" id="IPR004557">
    <property type="entry name" value="PrmC-related"/>
</dbReference>
<dbReference type="AlphaFoldDB" id="A0A367Y988"/>
<protein>
    <submittedName>
        <fullName evidence="8">ERF1 methyltransferase catalytic subunit MTQ2</fullName>
    </submittedName>
</protein>
<keyword evidence="3 8" id="KW-0489">Methyltransferase</keyword>
<dbReference type="OrthoDB" id="406152at2759"/>
<organism evidence="8 9">
    <name type="scientific">Candida viswanathii</name>
    <dbReference type="NCBI Taxonomy" id="5486"/>
    <lineage>
        <taxon>Eukaryota</taxon>
        <taxon>Fungi</taxon>
        <taxon>Dikarya</taxon>
        <taxon>Ascomycota</taxon>
        <taxon>Saccharomycotina</taxon>
        <taxon>Pichiomycetes</taxon>
        <taxon>Debaryomycetaceae</taxon>
        <taxon>Candida/Lodderomyces clade</taxon>
        <taxon>Candida</taxon>
    </lineage>
</organism>
<dbReference type="GO" id="GO:0008757">
    <property type="term" value="F:S-adenosylmethionine-dependent methyltransferase activity"/>
    <property type="evidence" value="ECO:0007669"/>
    <property type="project" value="TreeGrafter"/>
</dbReference>
<dbReference type="NCBIfam" id="TIGR00537">
    <property type="entry name" value="hemK_rel_arch"/>
    <property type="match status" value="1"/>
</dbReference>
<keyword evidence="6" id="KW-0539">Nucleus</keyword>
<dbReference type="PANTHER" id="PTHR45875:SF1">
    <property type="entry name" value="METHYLTRANSFERASE N6AMT1"/>
    <property type="match status" value="1"/>
</dbReference>
<dbReference type="InterPro" id="IPR052190">
    <property type="entry name" value="Euk-Arch_PrmC-MTase"/>
</dbReference>
<evidence type="ECO:0000256" key="2">
    <source>
        <dbReference type="ARBA" id="ARBA00006149"/>
    </source>
</evidence>
<dbReference type="SUPFAM" id="SSF53335">
    <property type="entry name" value="S-adenosyl-L-methionine-dependent methyltransferases"/>
    <property type="match status" value="1"/>
</dbReference>
<feature type="domain" description="Methyltransferase small" evidence="7">
    <location>
        <begin position="45"/>
        <end position="130"/>
    </location>
</feature>
<reference evidence="8 9" key="1">
    <citation type="submission" date="2018-06" db="EMBL/GenBank/DDBJ databases">
        <title>Whole genome sequencing of Candida tropicalis (genome annotated by CSBL at Korea University).</title>
        <authorList>
            <person name="Ahn J."/>
        </authorList>
    </citation>
    <scope>NUCLEOTIDE SEQUENCE [LARGE SCALE GENOMIC DNA]</scope>
    <source>
        <strain evidence="8 9">ATCC 20962</strain>
    </source>
</reference>
<evidence type="ECO:0000313" key="9">
    <source>
        <dbReference type="Proteomes" id="UP000253472"/>
    </source>
</evidence>
<sequence length="224" mass="25173">MSWEMVERLTNIDYEKVYEPSEDSFLLLDCFEQEREFIQTKFGKSAALVTEIGTGSGIVTTFIAKNVLPEAVYLATDINPHACRTVLETVSHNKEKPQDVYLVDSTQMDLTAAIKPGAIDILVFNPPYVPASEIPDRPTQDEDPIWLDLALVGGEDGMVVTWKVLDNLEKTLSRKGIAYILFCARNKPEQVAAVMKERGWNVEVVIHRKAGWEVLSVLKFSRIA</sequence>
<evidence type="ECO:0000256" key="3">
    <source>
        <dbReference type="ARBA" id="ARBA00022603"/>
    </source>
</evidence>
<dbReference type="InterPro" id="IPR029063">
    <property type="entry name" value="SAM-dependent_MTases_sf"/>
</dbReference>
<evidence type="ECO:0000256" key="4">
    <source>
        <dbReference type="ARBA" id="ARBA00022679"/>
    </source>
</evidence>
<dbReference type="GO" id="GO:0005634">
    <property type="term" value="C:nucleus"/>
    <property type="evidence" value="ECO:0007669"/>
    <property type="project" value="UniProtKB-SubCell"/>
</dbReference>
<dbReference type="Pfam" id="PF05175">
    <property type="entry name" value="MTS"/>
    <property type="match status" value="1"/>
</dbReference>
<dbReference type="GO" id="GO:0003676">
    <property type="term" value="F:nucleic acid binding"/>
    <property type="evidence" value="ECO:0007669"/>
    <property type="project" value="InterPro"/>
</dbReference>
<dbReference type="Gene3D" id="3.40.50.150">
    <property type="entry name" value="Vaccinia Virus protein VP39"/>
    <property type="match status" value="1"/>
</dbReference>
<comment type="subcellular location">
    <subcellularLocation>
        <location evidence="1">Nucleus</location>
    </subcellularLocation>
</comment>
<evidence type="ECO:0000256" key="1">
    <source>
        <dbReference type="ARBA" id="ARBA00004123"/>
    </source>
</evidence>
<dbReference type="Proteomes" id="UP000253472">
    <property type="component" value="Unassembled WGS sequence"/>
</dbReference>
<dbReference type="STRING" id="5486.A0A367Y988"/>
<proteinExistence type="inferred from homology"/>
<dbReference type="GO" id="GO:0032259">
    <property type="term" value="P:methylation"/>
    <property type="evidence" value="ECO:0007669"/>
    <property type="project" value="UniProtKB-KW"/>
</dbReference>
<gene>
    <name evidence="8" type="primary">MTQ2_1</name>
    <name evidence="8" type="ORF">Cantr_09411</name>
</gene>